<gene>
    <name evidence="1" type="ORF">OV079_13005</name>
</gene>
<dbReference type="EMBL" id="JAPNKE010000002">
    <property type="protein sequence ID" value="MCY1006461.1"/>
    <property type="molecule type" value="Genomic_DNA"/>
</dbReference>
<keyword evidence="2" id="KW-1185">Reference proteome</keyword>
<evidence type="ECO:0000313" key="2">
    <source>
        <dbReference type="Proteomes" id="UP001150924"/>
    </source>
</evidence>
<name>A0A9X3IWI2_9BACT</name>
<dbReference type="Proteomes" id="UP001150924">
    <property type="component" value="Unassembled WGS sequence"/>
</dbReference>
<reference evidence="1" key="1">
    <citation type="submission" date="2022-11" db="EMBL/GenBank/DDBJ databases">
        <title>Minimal conservation of predation-associated metabolite biosynthetic gene clusters underscores biosynthetic potential of Myxococcota including descriptions for ten novel species: Archangium lansinium sp. nov., Myxococcus landrumus sp. nov., Nannocystis bai.</title>
        <authorList>
            <person name="Ahearne A."/>
            <person name="Stevens C."/>
            <person name="Phillips K."/>
        </authorList>
    </citation>
    <scope>NUCLEOTIDE SEQUENCE</scope>
    <source>
        <strain evidence="1">Na p29</strain>
    </source>
</reference>
<dbReference type="AlphaFoldDB" id="A0A9X3IWI2"/>
<comment type="caution">
    <text evidence="1">The sequence shown here is derived from an EMBL/GenBank/DDBJ whole genome shotgun (WGS) entry which is preliminary data.</text>
</comment>
<evidence type="ECO:0000313" key="1">
    <source>
        <dbReference type="EMBL" id="MCY1006461.1"/>
    </source>
</evidence>
<protein>
    <submittedName>
        <fullName evidence="1">Uncharacterized protein</fullName>
    </submittedName>
</protein>
<proteinExistence type="predicted"/>
<organism evidence="1 2">
    <name type="scientific">Nannocystis pusilla</name>
    <dbReference type="NCBI Taxonomy" id="889268"/>
    <lineage>
        <taxon>Bacteria</taxon>
        <taxon>Pseudomonadati</taxon>
        <taxon>Myxococcota</taxon>
        <taxon>Polyangia</taxon>
        <taxon>Nannocystales</taxon>
        <taxon>Nannocystaceae</taxon>
        <taxon>Nannocystis</taxon>
    </lineage>
</organism>
<accession>A0A9X3IWI2</accession>
<dbReference type="RefSeq" id="WP_267768660.1">
    <property type="nucleotide sequence ID" value="NZ_JAPNKE010000002.1"/>
</dbReference>
<sequence>MVPVIIMESARMQFWEAVPFYFREFLEIFFYTVDNEKGKIWLRDGKKHFVHPGAPHVWLCDALSSLSGDWEAGTACAWSIVHPCCR</sequence>